<reference evidence="2" key="1">
    <citation type="journal article" date="2017" name="Genome Biol.">
        <title>Comparative genomics reveals high biological diversity and specific adaptations in the industrially and medically important fungal genus Aspergillus.</title>
        <authorList>
            <person name="de Vries R.P."/>
            <person name="Riley R."/>
            <person name="Wiebenga A."/>
            <person name="Aguilar-Osorio G."/>
            <person name="Amillis S."/>
            <person name="Uchima C.A."/>
            <person name="Anderluh G."/>
            <person name="Asadollahi M."/>
            <person name="Askin M."/>
            <person name="Barry K."/>
            <person name="Battaglia E."/>
            <person name="Bayram O."/>
            <person name="Benocci T."/>
            <person name="Braus-Stromeyer S.A."/>
            <person name="Caldana C."/>
            <person name="Canovas D."/>
            <person name="Cerqueira G.C."/>
            <person name="Chen F."/>
            <person name="Chen W."/>
            <person name="Choi C."/>
            <person name="Clum A."/>
            <person name="Dos Santos R.A."/>
            <person name="Damasio A.R."/>
            <person name="Diallinas G."/>
            <person name="Emri T."/>
            <person name="Fekete E."/>
            <person name="Flipphi M."/>
            <person name="Freyberg S."/>
            <person name="Gallo A."/>
            <person name="Gournas C."/>
            <person name="Habgood R."/>
            <person name="Hainaut M."/>
            <person name="Harispe M.L."/>
            <person name="Henrissat B."/>
            <person name="Hilden K.S."/>
            <person name="Hope R."/>
            <person name="Hossain A."/>
            <person name="Karabika E."/>
            <person name="Karaffa L."/>
            <person name="Karanyi Z."/>
            <person name="Krasevec N."/>
            <person name="Kuo A."/>
            <person name="Kusch H."/>
            <person name="LaButti K."/>
            <person name="Lagendijk E.L."/>
            <person name="Lapidus A."/>
            <person name="Levasseur A."/>
            <person name="Lindquist E."/>
            <person name="Lipzen A."/>
            <person name="Logrieco A.F."/>
            <person name="MacCabe A."/>
            <person name="Maekelae M.R."/>
            <person name="Malavazi I."/>
            <person name="Melin P."/>
            <person name="Meyer V."/>
            <person name="Mielnichuk N."/>
            <person name="Miskei M."/>
            <person name="Molnar A.P."/>
            <person name="Mule G."/>
            <person name="Ngan C.Y."/>
            <person name="Orejas M."/>
            <person name="Orosz E."/>
            <person name="Ouedraogo J.P."/>
            <person name="Overkamp K.M."/>
            <person name="Park H.-S."/>
            <person name="Perrone G."/>
            <person name="Piumi F."/>
            <person name="Punt P.J."/>
            <person name="Ram A.F."/>
            <person name="Ramon A."/>
            <person name="Rauscher S."/>
            <person name="Record E."/>
            <person name="Riano-Pachon D.M."/>
            <person name="Robert V."/>
            <person name="Roehrig J."/>
            <person name="Ruller R."/>
            <person name="Salamov A."/>
            <person name="Salih N.S."/>
            <person name="Samson R.A."/>
            <person name="Sandor E."/>
            <person name="Sanguinetti M."/>
            <person name="Schuetze T."/>
            <person name="Sepcic K."/>
            <person name="Shelest E."/>
            <person name="Sherlock G."/>
            <person name="Sophianopoulou V."/>
            <person name="Squina F.M."/>
            <person name="Sun H."/>
            <person name="Susca A."/>
            <person name="Todd R.B."/>
            <person name="Tsang A."/>
            <person name="Unkles S.E."/>
            <person name="van de Wiele N."/>
            <person name="van Rossen-Uffink D."/>
            <person name="Oliveira J.V."/>
            <person name="Vesth T.C."/>
            <person name="Visser J."/>
            <person name="Yu J.-H."/>
            <person name="Zhou M."/>
            <person name="Andersen M.R."/>
            <person name="Archer D.B."/>
            <person name="Baker S.E."/>
            <person name="Benoit I."/>
            <person name="Brakhage A.A."/>
            <person name="Braus G.H."/>
            <person name="Fischer R."/>
            <person name="Frisvad J.C."/>
            <person name="Goldman G.H."/>
            <person name="Houbraken J."/>
            <person name="Oakley B."/>
            <person name="Pocsi I."/>
            <person name="Scazzocchio C."/>
            <person name="Seiboth B."/>
            <person name="vanKuyk P.A."/>
            <person name="Wortman J."/>
            <person name="Dyer P.S."/>
            <person name="Grigoriev I.V."/>
        </authorList>
    </citation>
    <scope>NUCLEOTIDE SEQUENCE [LARGE SCALE GENOMIC DNA]</scope>
    <source>
        <strain evidence="2">CBS 593.65</strain>
    </source>
</reference>
<evidence type="ECO:0000313" key="1">
    <source>
        <dbReference type="EMBL" id="OJJ53149.1"/>
    </source>
</evidence>
<protein>
    <submittedName>
        <fullName evidence="1">Uncharacterized protein</fullName>
    </submittedName>
</protein>
<dbReference type="Proteomes" id="UP000184356">
    <property type="component" value="Unassembled WGS sequence"/>
</dbReference>
<dbReference type="GeneID" id="63764333"/>
<name>A0A1L9T161_9EURO</name>
<evidence type="ECO:0000313" key="2">
    <source>
        <dbReference type="Proteomes" id="UP000184356"/>
    </source>
</evidence>
<proteinExistence type="predicted"/>
<dbReference type="STRING" id="1036612.A0A1L9T161"/>
<dbReference type="OrthoDB" id="4187154at2759"/>
<gene>
    <name evidence="1" type="ORF">ASPSYDRAFT_51265</name>
</gene>
<dbReference type="VEuPathDB" id="FungiDB:ASPSYDRAFT_51265"/>
<organism evidence="1 2">
    <name type="scientific">Aspergillus sydowii CBS 593.65</name>
    <dbReference type="NCBI Taxonomy" id="1036612"/>
    <lineage>
        <taxon>Eukaryota</taxon>
        <taxon>Fungi</taxon>
        <taxon>Dikarya</taxon>
        <taxon>Ascomycota</taxon>
        <taxon>Pezizomycotina</taxon>
        <taxon>Eurotiomycetes</taxon>
        <taxon>Eurotiomycetidae</taxon>
        <taxon>Eurotiales</taxon>
        <taxon>Aspergillaceae</taxon>
        <taxon>Aspergillus</taxon>
        <taxon>Aspergillus subgen. Nidulantes</taxon>
    </lineage>
</organism>
<dbReference type="AlphaFoldDB" id="A0A1L9T161"/>
<sequence length="555" mass="61767">MDYPISLGQEVFSTPVSDLTLSLQASASVLLPPGSPVLRDSEHLKQLLCCGEIWVSQAPELKFNIRIAFLADLHPSFSHFVSQLGDSTCRAKIWTDLELVVLYKSCIFEPGQGRSTYVLSFGIQKRLGPAETTKALKLPKILRDHSDAIPPTNIPTVRLTSIDVLLEYTHIYKQCLKGFQQFKPHGKSDDIIQSAEFGDWDWDGAQYAQENILIFTDTHGPILEHDFGRSNAGSEQFNHSTSVSSNSLEFSALFQEALMVLVLGSVVRRRNNSETKLDGFQSLSKVAPGVFKPGYSEAMSQRSRLLPSIAKSLTSMLNLSDNQALKEKLASVTAVRQPDLRLSSPIKGGNDTKAILKMRLWSIAQKGLYHAPTPKGLRASSSLPMASQDEQTQDETLLSEAILGETEYFNDNCNTTEPELEFYPESNQSEPELDLGFNFDESEHSSSMIIFNDNETGHPTKTLEEHRFTHSPHIARMEADCQATLPYIRTLSLPNSEDTQTDHEGMLDFDTNLVEVIPALSSQTSFSYSPHSYARPLVDLCDDYDDEMLCDDLSA</sequence>
<keyword evidence="2" id="KW-1185">Reference proteome</keyword>
<dbReference type="RefSeq" id="XP_040696955.1">
    <property type="nucleotide sequence ID" value="XM_040848260.1"/>
</dbReference>
<dbReference type="EMBL" id="KV878598">
    <property type="protein sequence ID" value="OJJ53149.1"/>
    <property type="molecule type" value="Genomic_DNA"/>
</dbReference>
<accession>A0A1L9T161</accession>